<dbReference type="CDD" id="cd01086">
    <property type="entry name" value="MetAP1"/>
    <property type="match status" value="1"/>
</dbReference>
<name>A0ABS5PSS7_9FIRM</name>
<organism evidence="9 10">
    <name type="scientific">Fusibacter paucivorans</name>
    <dbReference type="NCBI Taxonomy" id="76009"/>
    <lineage>
        <taxon>Bacteria</taxon>
        <taxon>Bacillati</taxon>
        <taxon>Bacillota</taxon>
        <taxon>Clostridia</taxon>
        <taxon>Eubacteriales</taxon>
        <taxon>Eubacteriales Family XII. Incertae Sedis</taxon>
        <taxon>Fusibacter</taxon>
    </lineage>
</organism>
<keyword evidence="5 6" id="KW-0378">Hydrolase</keyword>
<feature type="binding site" evidence="6">
    <location>
        <position position="232"/>
    </location>
    <ligand>
        <name>a divalent metal cation</name>
        <dbReference type="ChEBI" id="CHEBI:60240"/>
        <label>2</label>
        <note>catalytic</note>
    </ligand>
</feature>
<keyword evidence="10" id="KW-1185">Reference proteome</keyword>
<dbReference type="NCBIfam" id="TIGR00500">
    <property type="entry name" value="met_pdase_I"/>
    <property type="match status" value="1"/>
</dbReference>
<dbReference type="EC" id="3.4.11.18" evidence="6 7"/>
<protein>
    <recommendedName>
        <fullName evidence="6 7">Methionine aminopeptidase</fullName>
        <shortName evidence="6">MAP</shortName>
        <shortName evidence="6">MetAP</shortName>
        <ecNumber evidence="6 7">3.4.11.18</ecNumber>
    </recommendedName>
    <alternativeName>
        <fullName evidence="6">Peptidase M</fullName>
    </alternativeName>
</protein>
<dbReference type="InterPro" id="IPR002467">
    <property type="entry name" value="Pept_M24A_MAP1"/>
</dbReference>
<evidence type="ECO:0000256" key="5">
    <source>
        <dbReference type="ARBA" id="ARBA00022801"/>
    </source>
</evidence>
<feature type="binding site" evidence="6">
    <location>
        <position position="105"/>
    </location>
    <ligand>
        <name>a divalent metal cation</name>
        <dbReference type="ChEBI" id="CHEBI:60240"/>
        <label>2</label>
        <note>catalytic</note>
    </ligand>
</feature>
<feature type="domain" description="Peptidase M24" evidence="8">
    <location>
        <begin position="11"/>
        <end position="239"/>
    </location>
</feature>
<dbReference type="PANTHER" id="PTHR43330:SF27">
    <property type="entry name" value="METHIONINE AMINOPEPTIDASE"/>
    <property type="match status" value="1"/>
</dbReference>
<comment type="catalytic activity">
    <reaction evidence="6 7">
        <text>Release of N-terminal amino acids, preferentially methionine, from peptides and arylamides.</text>
        <dbReference type="EC" id="3.4.11.18"/>
    </reaction>
</comment>
<dbReference type="InterPro" id="IPR000994">
    <property type="entry name" value="Pept_M24"/>
</dbReference>
<sequence length="253" mass="27383">MISIKSKHEIELMQESGRIVALAHEKIKEAIKPGITTGELDQIAEALIKAQGAIPSFKGYGGFPAAICTSINDQVIHGIPGTTVLRDGDIISIDIGAVKNGYHGDAARTHPVGKVSEDALKLIKITEESFFEGLKYCRVGYRLSDVSNAIQRYAEASGYGVVRDYVGHGIGRKLHEAPQIPNYGKAGRGPRLTPGMVLAIEPMINDGDFEVRTLEDNWTVVTIDGGNSAHYEHTVVITDSDPILLTHLENRGD</sequence>
<feature type="binding site" evidence="6">
    <location>
        <position position="168"/>
    </location>
    <ligand>
        <name>a divalent metal cation</name>
        <dbReference type="ChEBI" id="CHEBI:60240"/>
        <label>2</label>
        <note>catalytic</note>
    </ligand>
</feature>
<feature type="binding site" evidence="6">
    <location>
        <position position="105"/>
    </location>
    <ligand>
        <name>a divalent metal cation</name>
        <dbReference type="ChEBI" id="CHEBI:60240"/>
        <label>1</label>
    </ligand>
</feature>
<evidence type="ECO:0000313" key="9">
    <source>
        <dbReference type="EMBL" id="MBS7528208.1"/>
    </source>
</evidence>
<evidence type="ECO:0000256" key="1">
    <source>
        <dbReference type="ARBA" id="ARBA00002521"/>
    </source>
</evidence>
<feature type="binding site" evidence="6">
    <location>
        <position position="94"/>
    </location>
    <ligand>
        <name>a divalent metal cation</name>
        <dbReference type="ChEBI" id="CHEBI:60240"/>
        <label>1</label>
    </ligand>
</feature>
<evidence type="ECO:0000256" key="3">
    <source>
        <dbReference type="ARBA" id="ARBA00022670"/>
    </source>
</evidence>
<evidence type="ECO:0000259" key="8">
    <source>
        <dbReference type="Pfam" id="PF00557"/>
    </source>
</evidence>
<dbReference type="Pfam" id="PF00557">
    <property type="entry name" value="Peptidase_M24"/>
    <property type="match status" value="1"/>
</dbReference>
<feature type="binding site" evidence="6">
    <location>
        <position position="175"/>
    </location>
    <ligand>
        <name>substrate</name>
    </ligand>
</feature>
<gene>
    <name evidence="6 9" type="primary">map</name>
    <name evidence="9" type="ORF">KHM83_16085</name>
</gene>
<dbReference type="PRINTS" id="PR00599">
    <property type="entry name" value="MAPEPTIDASE"/>
</dbReference>
<reference evidence="9 10" key="1">
    <citation type="submission" date="2021-05" db="EMBL/GenBank/DDBJ databases">
        <title>Fusibacter ferrireducens sp. nov., an anaerobic, sulfur- and Fe-reducing bacterium isolated from the mangrove sediment.</title>
        <authorList>
            <person name="Qiu D."/>
        </authorList>
    </citation>
    <scope>NUCLEOTIDE SEQUENCE [LARGE SCALE GENOMIC DNA]</scope>
    <source>
        <strain evidence="9 10">DSM 12116</strain>
    </source>
</reference>
<comment type="caution">
    <text evidence="9">The sequence shown here is derived from an EMBL/GenBank/DDBJ whole genome shotgun (WGS) entry which is preliminary data.</text>
</comment>
<feature type="binding site" evidence="6">
    <location>
        <position position="201"/>
    </location>
    <ligand>
        <name>a divalent metal cation</name>
        <dbReference type="ChEBI" id="CHEBI:60240"/>
        <label>2</label>
        <note>catalytic</note>
    </ligand>
</feature>
<comment type="cofactor">
    <cofactor evidence="6">
        <name>Co(2+)</name>
        <dbReference type="ChEBI" id="CHEBI:48828"/>
    </cofactor>
    <cofactor evidence="6">
        <name>Zn(2+)</name>
        <dbReference type="ChEBI" id="CHEBI:29105"/>
    </cofactor>
    <cofactor evidence="6">
        <name>Mn(2+)</name>
        <dbReference type="ChEBI" id="CHEBI:29035"/>
    </cofactor>
    <cofactor evidence="6">
        <name>Fe(2+)</name>
        <dbReference type="ChEBI" id="CHEBI:29033"/>
    </cofactor>
    <text evidence="6">Binds 2 divalent metal cations per subunit. Has a high-affinity and a low affinity metal-binding site. The true nature of the physiological cofactor is under debate. The enzyme is active with cobalt, zinc, manganese or divalent iron ions. Most likely, methionine aminopeptidases function as mononuclear Fe(2+)-metalloproteases under physiological conditions, and the catalytically relevant metal-binding site has been assigned to the histidine-containing high-affinity site.</text>
</comment>
<feature type="binding site" evidence="6">
    <location>
        <position position="77"/>
    </location>
    <ligand>
        <name>substrate</name>
    </ligand>
</feature>
<keyword evidence="2 6" id="KW-0031">Aminopeptidase</keyword>
<accession>A0ABS5PSS7</accession>
<comment type="subunit">
    <text evidence="6">Monomer.</text>
</comment>
<dbReference type="HAMAP" id="MF_01974">
    <property type="entry name" value="MetAP_1"/>
    <property type="match status" value="1"/>
</dbReference>
<proteinExistence type="inferred from homology"/>
<evidence type="ECO:0000313" key="10">
    <source>
        <dbReference type="Proteomes" id="UP000746471"/>
    </source>
</evidence>
<feature type="binding site" evidence="6">
    <location>
        <position position="232"/>
    </location>
    <ligand>
        <name>a divalent metal cation</name>
        <dbReference type="ChEBI" id="CHEBI:60240"/>
        <label>1</label>
    </ligand>
</feature>
<keyword evidence="3 6" id="KW-0645">Protease</keyword>
<dbReference type="PANTHER" id="PTHR43330">
    <property type="entry name" value="METHIONINE AMINOPEPTIDASE"/>
    <property type="match status" value="1"/>
</dbReference>
<evidence type="ECO:0000256" key="6">
    <source>
        <dbReference type="HAMAP-Rule" id="MF_01974"/>
    </source>
</evidence>
<dbReference type="SUPFAM" id="SSF55920">
    <property type="entry name" value="Creatinase/aminopeptidase"/>
    <property type="match status" value="1"/>
</dbReference>
<dbReference type="InterPro" id="IPR001714">
    <property type="entry name" value="Pept_M24_MAP"/>
</dbReference>
<dbReference type="GO" id="GO:0004239">
    <property type="term" value="F:initiator methionyl aminopeptidase activity"/>
    <property type="evidence" value="ECO:0007669"/>
    <property type="project" value="UniProtKB-EC"/>
</dbReference>
<dbReference type="PROSITE" id="PS00680">
    <property type="entry name" value="MAP_1"/>
    <property type="match status" value="1"/>
</dbReference>
<evidence type="ECO:0000256" key="2">
    <source>
        <dbReference type="ARBA" id="ARBA00022438"/>
    </source>
</evidence>
<keyword evidence="4 6" id="KW-0479">Metal-binding</keyword>
<comment type="function">
    <text evidence="1 6">Removes the N-terminal methionine from nascent proteins. The N-terminal methionine is often cleaved when the second residue in the primary sequence is small and uncharged (Met-Ala-, Cys, Gly, Pro, Ser, Thr, or Val). Requires deformylation of the N(alpha)-formylated initiator methionine before it can be hydrolyzed.</text>
</comment>
<dbReference type="RefSeq" id="WP_213238068.1">
    <property type="nucleotide sequence ID" value="NZ_JAHBCL010000033.1"/>
</dbReference>
<dbReference type="Proteomes" id="UP000746471">
    <property type="component" value="Unassembled WGS sequence"/>
</dbReference>
<dbReference type="Gene3D" id="3.90.230.10">
    <property type="entry name" value="Creatinase/methionine aminopeptidase superfamily"/>
    <property type="match status" value="1"/>
</dbReference>
<evidence type="ECO:0000256" key="4">
    <source>
        <dbReference type="ARBA" id="ARBA00022723"/>
    </source>
</evidence>
<comment type="similarity">
    <text evidence="6">Belongs to the peptidase M24A family. Methionine aminopeptidase type 1 subfamily.</text>
</comment>
<evidence type="ECO:0000256" key="7">
    <source>
        <dbReference type="RuleBase" id="RU003653"/>
    </source>
</evidence>
<dbReference type="EMBL" id="JAHBCL010000033">
    <property type="protein sequence ID" value="MBS7528208.1"/>
    <property type="molecule type" value="Genomic_DNA"/>
</dbReference>
<dbReference type="InterPro" id="IPR036005">
    <property type="entry name" value="Creatinase/aminopeptidase-like"/>
</dbReference>